<proteinExistence type="predicted"/>
<gene>
    <name evidence="1" type="ORF">K8344_10865</name>
</gene>
<dbReference type="EMBL" id="JAIRBB010000010">
    <property type="protein sequence ID" value="MCG2431621.1"/>
    <property type="molecule type" value="Genomic_DNA"/>
</dbReference>
<organism evidence="1 2">
    <name type="scientific">Aequorivita xiaoshiensis</name>
    <dbReference type="NCBI Taxonomy" id="2874476"/>
    <lineage>
        <taxon>Bacteria</taxon>
        <taxon>Pseudomonadati</taxon>
        <taxon>Bacteroidota</taxon>
        <taxon>Flavobacteriia</taxon>
        <taxon>Flavobacteriales</taxon>
        <taxon>Flavobacteriaceae</taxon>
        <taxon>Aequorivita</taxon>
    </lineage>
</organism>
<name>A0A9X1R3K0_9FLAO</name>
<protein>
    <submittedName>
        <fullName evidence="1">Uncharacterized protein</fullName>
    </submittedName>
</protein>
<dbReference type="RefSeq" id="WP_237608714.1">
    <property type="nucleotide sequence ID" value="NZ_JAIRBB010000010.1"/>
</dbReference>
<dbReference type="AlphaFoldDB" id="A0A9X1R3K0"/>
<reference evidence="1" key="1">
    <citation type="submission" date="2021-09" db="EMBL/GenBank/DDBJ databases">
        <title>Genome of Aequorivita sp. strain F64183.</title>
        <authorList>
            <person name="Wang Y."/>
        </authorList>
    </citation>
    <scope>NUCLEOTIDE SEQUENCE</scope>
    <source>
        <strain evidence="1">F64183</strain>
    </source>
</reference>
<comment type="caution">
    <text evidence="1">The sequence shown here is derived from an EMBL/GenBank/DDBJ whole genome shotgun (WGS) entry which is preliminary data.</text>
</comment>
<evidence type="ECO:0000313" key="1">
    <source>
        <dbReference type="EMBL" id="MCG2431621.1"/>
    </source>
</evidence>
<dbReference type="Proteomes" id="UP001139462">
    <property type="component" value="Unassembled WGS sequence"/>
</dbReference>
<evidence type="ECO:0000313" key="2">
    <source>
        <dbReference type="Proteomes" id="UP001139462"/>
    </source>
</evidence>
<sequence>MAKQKSIIPMVGTIGGINFYFLNGKPVARIAGGGFNSKDVRTKKSMQRVRENGSEFGDCSRVNKKFREALRPFYSNHRFTFFHSRLMTLFTAIKALDVVNVRGKRQVFRGLEHDAGKALLRDFTYTPDCVLSQVLPFESIMDWATYTFQFLKFSMDRVSFIAGATHVALHFGVLDFNFETLAYQLHMAEPQMLPRDFAGTCLSMTPTSFPAGLGTPLAVLGIRYYQEVDGAMYLLHAQNGVGIAVVSVV</sequence>
<keyword evidence="2" id="KW-1185">Reference proteome</keyword>
<accession>A0A9X1R3K0</accession>